<feature type="transmembrane region" description="Helical" evidence="2">
    <location>
        <begin position="35"/>
        <end position="57"/>
    </location>
</feature>
<keyword evidence="2" id="KW-0812">Transmembrane</keyword>
<keyword evidence="2" id="KW-1133">Transmembrane helix</keyword>
<protein>
    <submittedName>
        <fullName evidence="3">Uncharacterized protein</fullName>
    </submittedName>
</protein>
<sequence length="104" mass="11243">MLFDDDGDGDHGTGLFENTRRPRREPEPLSPGMRLAWRLGTFLLLLGFVPLVVWVLARQIGWGDAALGPLTLIALPVSALGGLMIVVLVLLSALGAIRRGKDRS</sequence>
<dbReference type="Proteomes" id="UP000244810">
    <property type="component" value="Unassembled WGS sequence"/>
</dbReference>
<keyword evidence="4" id="KW-1185">Reference proteome</keyword>
<feature type="region of interest" description="Disordered" evidence="1">
    <location>
        <begin position="1"/>
        <end position="29"/>
    </location>
</feature>
<proteinExistence type="predicted"/>
<evidence type="ECO:0000313" key="4">
    <source>
        <dbReference type="Proteomes" id="UP000244810"/>
    </source>
</evidence>
<evidence type="ECO:0000256" key="2">
    <source>
        <dbReference type="SAM" id="Phobius"/>
    </source>
</evidence>
<comment type="caution">
    <text evidence="3">The sequence shown here is derived from an EMBL/GenBank/DDBJ whole genome shotgun (WGS) entry which is preliminary data.</text>
</comment>
<reference evidence="3 4" key="1">
    <citation type="journal article" date="2011" name="Syst. Appl. Microbiol.">
        <title>Defluviimonas denitrificans gen. nov., sp. nov., and Pararhodobacter aggregans gen. nov., sp. nov., non-phototrophic Rhodobacteraceae from the biofilter of a marine aquaculture.</title>
        <authorList>
            <person name="Foesel B.U."/>
            <person name="Drake H.L."/>
            <person name="Schramm A."/>
        </authorList>
    </citation>
    <scope>NUCLEOTIDE SEQUENCE [LARGE SCALE GENOMIC DNA]</scope>
    <source>
        <strain evidence="3 4">D1-19</strain>
    </source>
</reference>
<organism evidence="3 4">
    <name type="scientific">Pararhodobacter aggregans</name>
    <dbReference type="NCBI Taxonomy" id="404875"/>
    <lineage>
        <taxon>Bacteria</taxon>
        <taxon>Pseudomonadati</taxon>
        <taxon>Pseudomonadota</taxon>
        <taxon>Alphaproteobacteria</taxon>
        <taxon>Rhodobacterales</taxon>
        <taxon>Paracoccaceae</taxon>
        <taxon>Pararhodobacter</taxon>
    </lineage>
</organism>
<feature type="compositionally biased region" description="Basic and acidic residues" evidence="1">
    <location>
        <begin position="18"/>
        <end position="27"/>
    </location>
</feature>
<keyword evidence="2" id="KW-0472">Membrane</keyword>
<dbReference type="AlphaFoldDB" id="A0A2T7UJZ2"/>
<gene>
    <name evidence="3" type="ORF">DDE23_23530</name>
</gene>
<evidence type="ECO:0000256" key="1">
    <source>
        <dbReference type="SAM" id="MobiDB-lite"/>
    </source>
</evidence>
<dbReference type="EMBL" id="QDDR01000019">
    <property type="protein sequence ID" value="PVE44985.1"/>
    <property type="molecule type" value="Genomic_DNA"/>
</dbReference>
<name>A0A2T7UJZ2_9RHOB</name>
<accession>A0A2T7UJZ2</accession>
<feature type="transmembrane region" description="Helical" evidence="2">
    <location>
        <begin position="77"/>
        <end position="97"/>
    </location>
</feature>
<dbReference type="RefSeq" id="WP_107755015.1">
    <property type="nucleotide sequence ID" value="NZ_QBKF01000019.1"/>
</dbReference>
<evidence type="ECO:0000313" key="3">
    <source>
        <dbReference type="EMBL" id="PVE44985.1"/>
    </source>
</evidence>